<comment type="caution">
    <text evidence="9">The sequence shown here is derived from an EMBL/GenBank/DDBJ whole genome shotgun (WGS) entry which is preliminary data.</text>
</comment>
<dbReference type="AlphaFoldDB" id="A0AAD7XUR7"/>
<feature type="transmembrane region" description="Helical" evidence="6">
    <location>
        <begin position="353"/>
        <end position="379"/>
    </location>
</feature>
<evidence type="ECO:0000256" key="5">
    <source>
        <dbReference type="ARBA" id="ARBA00023136"/>
    </source>
</evidence>
<evidence type="ECO:0000313" key="10">
    <source>
        <dbReference type="Proteomes" id="UP001234581"/>
    </source>
</evidence>
<dbReference type="Pfam" id="PF13850">
    <property type="entry name" value="ERGIC_N"/>
    <property type="match status" value="1"/>
</dbReference>
<dbReference type="GO" id="GO:0030134">
    <property type="term" value="C:COPII-coated ER to Golgi transport vesicle"/>
    <property type="evidence" value="ECO:0007669"/>
    <property type="project" value="TreeGrafter"/>
</dbReference>
<keyword evidence="4 6" id="KW-1133">Transmembrane helix</keyword>
<evidence type="ECO:0000256" key="4">
    <source>
        <dbReference type="ARBA" id="ARBA00022989"/>
    </source>
</evidence>
<protein>
    <submittedName>
        <fullName evidence="9">Uncharacterized protein</fullName>
    </submittedName>
</protein>
<feature type="domain" description="Endoplasmic reticulum vesicle transporter C-terminal" evidence="7">
    <location>
        <begin position="148"/>
        <end position="375"/>
    </location>
</feature>
<evidence type="ECO:0000256" key="2">
    <source>
        <dbReference type="ARBA" id="ARBA00005648"/>
    </source>
</evidence>
<comment type="similarity">
    <text evidence="2">Belongs to the ERGIC family.</text>
</comment>
<evidence type="ECO:0000256" key="6">
    <source>
        <dbReference type="SAM" id="Phobius"/>
    </source>
</evidence>
<feature type="transmembrane region" description="Helical" evidence="6">
    <location>
        <begin position="28"/>
        <end position="47"/>
    </location>
</feature>
<dbReference type="InterPro" id="IPR039542">
    <property type="entry name" value="Erv_N"/>
</dbReference>
<evidence type="ECO:0000256" key="1">
    <source>
        <dbReference type="ARBA" id="ARBA00004141"/>
    </source>
</evidence>
<dbReference type="GO" id="GO:0006888">
    <property type="term" value="P:endoplasmic reticulum to Golgi vesicle-mediated transport"/>
    <property type="evidence" value="ECO:0007669"/>
    <property type="project" value="TreeGrafter"/>
</dbReference>
<keyword evidence="10" id="KW-1185">Reference proteome</keyword>
<evidence type="ECO:0000259" key="7">
    <source>
        <dbReference type="Pfam" id="PF07970"/>
    </source>
</evidence>
<gene>
    <name evidence="9" type="ORF">O0I10_009103</name>
</gene>
<proteinExistence type="inferred from homology"/>
<dbReference type="PANTHER" id="PTHR10984">
    <property type="entry name" value="ENDOPLASMIC RETICULUM-GOLGI INTERMEDIATE COMPARTMENT PROTEIN"/>
    <property type="match status" value="1"/>
</dbReference>
<accession>A0AAD7XUR7</accession>
<feature type="domain" description="Endoplasmic reticulum vesicle transporter N-terminal" evidence="8">
    <location>
        <begin position="10"/>
        <end position="98"/>
    </location>
</feature>
<dbReference type="Proteomes" id="UP001234581">
    <property type="component" value="Unassembled WGS sequence"/>
</dbReference>
<reference evidence="9 10" key="1">
    <citation type="submission" date="2023-03" db="EMBL/GenBank/DDBJ databases">
        <title>Genome sequence of Lichtheimia ornata CBS 291.66.</title>
        <authorList>
            <person name="Mohabir J.T."/>
            <person name="Shea T.P."/>
            <person name="Kurbessoian T."/>
            <person name="Berby B."/>
            <person name="Fontaine J."/>
            <person name="Livny J."/>
            <person name="Gnirke A."/>
            <person name="Stajich J.E."/>
            <person name="Cuomo C.A."/>
        </authorList>
    </citation>
    <scope>NUCLEOTIDE SEQUENCE [LARGE SCALE GENOMIC DNA]</scope>
    <source>
        <strain evidence="9">CBS 291.66</strain>
    </source>
</reference>
<evidence type="ECO:0000256" key="3">
    <source>
        <dbReference type="ARBA" id="ARBA00022692"/>
    </source>
</evidence>
<keyword evidence="3 6" id="KW-0812">Transmembrane</keyword>
<dbReference type="PANTHER" id="PTHR10984:SF25">
    <property type="entry name" value="ENDOPLASMIC RETICULUM-GOLGI INTERMEDIATE COMPARTMENT PROTEIN 3"/>
    <property type="match status" value="1"/>
</dbReference>
<dbReference type="GO" id="GO:0006890">
    <property type="term" value="P:retrograde vesicle-mediated transport, Golgi to endoplasmic reticulum"/>
    <property type="evidence" value="ECO:0007669"/>
    <property type="project" value="TreeGrafter"/>
</dbReference>
<dbReference type="GO" id="GO:0000139">
    <property type="term" value="C:Golgi membrane"/>
    <property type="evidence" value="ECO:0007669"/>
    <property type="project" value="TreeGrafter"/>
</dbReference>
<evidence type="ECO:0000313" key="9">
    <source>
        <dbReference type="EMBL" id="KAJ8655235.1"/>
    </source>
</evidence>
<organism evidence="9 10">
    <name type="scientific">Lichtheimia ornata</name>
    <dbReference type="NCBI Taxonomy" id="688661"/>
    <lineage>
        <taxon>Eukaryota</taxon>
        <taxon>Fungi</taxon>
        <taxon>Fungi incertae sedis</taxon>
        <taxon>Mucoromycota</taxon>
        <taxon>Mucoromycotina</taxon>
        <taxon>Mucoromycetes</taxon>
        <taxon>Mucorales</taxon>
        <taxon>Lichtheimiaceae</taxon>
        <taxon>Lichtheimia</taxon>
    </lineage>
</organism>
<dbReference type="InterPro" id="IPR045888">
    <property type="entry name" value="Erv"/>
</dbReference>
<dbReference type="InterPro" id="IPR012936">
    <property type="entry name" value="Erv_C"/>
</dbReference>
<dbReference type="RefSeq" id="XP_058340148.1">
    <property type="nucleotide sequence ID" value="XM_058489100.1"/>
</dbReference>
<dbReference type="EMBL" id="JARTCD010000051">
    <property type="protein sequence ID" value="KAJ8655235.1"/>
    <property type="molecule type" value="Genomic_DNA"/>
</dbReference>
<name>A0AAD7XUR7_9FUNG</name>
<dbReference type="Pfam" id="PF07970">
    <property type="entry name" value="COPIIcoated_ERV"/>
    <property type="match status" value="1"/>
</dbReference>
<dbReference type="GeneID" id="83216510"/>
<comment type="subcellular location">
    <subcellularLocation>
        <location evidence="1">Membrane</location>
        <topology evidence="1">Multi-pass membrane protein</topology>
    </subcellularLocation>
</comment>
<sequence length="393" mass="44595">MSRKSLLQRFRRLDAYAKPLDDIRIRTASGAYVSLMSGIVIFILFLYEVSRYLTPEMQPEIVVDSGKMTDLPISFNITFPHLPCYFLSLDVMDESGDHVTDYDHDVFKVRLDAEGNEIHREKATELSNKLDPTKMAVDTEANDYCGPCYGANPKGEANPCCNTCDDVRRAYSDMGWKLPDESDLEQCVNEHVTSQQQEGCNMHGQLKVRRVRGNFHFSPGKSFVYGGAHIHDVRTYLSSHHDFSHIIHSLQFGEQKELAAYKQKRTKMTDLINPLDGSKWGNAQSSIMYQYFLKIVPAEINYLSGKSIHTYQYSVSRQERDLQMQANNGLPGVFINMDFSPMLVIYSETRPTFASFLTGVCAIVGGIFTVASLIDGIIYRTSLHRKRQMGKAM</sequence>
<keyword evidence="5 6" id="KW-0472">Membrane</keyword>
<dbReference type="GO" id="GO:0005789">
    <property type="term" value="C:endoplasmic reticulum membrane"/>
    <property type="evidence" value="ECO:0007669"/>
    <property type="project" value="TreeGrafter"/>
</dbReference>
<evidence type="ECO:0000259" key="8">
    <source>
        <dbReference type="Pfam" id="PF13850"/>
    </source>
</evidence>